<dbReference type="PANTHER" id="PTHR30093">
    <property type="entry name" value="GENERAL SECRETION PATHWAY PROTEIN G"/>
    <property type="match status" value="1"/>
</dbReference>
<sequence length="330" mass="35717">MLNDHRPRRGFTLIELLVAISIIALLIALLLPAIMQAREAARRTQCRNNLKQIGLALHNYHASHKSFPIGARSQSGFGLSFWPGLLPALDQGNLYQQFDHDSIQNGLPLLPWVRNGPLLDGVIIQTMRCPSSPLDETHPMGFFRHMQPSYVGISGASNEDGFKADRVSPCCAPISPPDGILSADGVLIPNANIKSRDITDGTSNTIVIGEASNFVLDNNGDKQHVGGAFPMSWVTGTFGNGTPPHYEPTNLAFPPPCFNITTIRYSPNSSYDQPGVHNNHGPNNPLASAHEGGVMVLLADGSVRFISENINLTTLKQLAVRDDGQSIGEF</sequence>
<evidence type="ECO:0000259" key="2">
    <source>
        <dbReference type="Pfam" id="PF07596"/>
    </source>
</evidence>
<evidence type="ECO:0000313" key="4">
    <source>
        <dbReference type="Proteomes" id="UP000318384"/>
    </source>
</evidence>
<accession>A0A517X311</accession>
<name>A0A517X311_9PLAN</name>
<dbReference type="SUPFAM" id="SSF54523">
    <property type="entry name" value="Pili subunits"/>
    <property type="match status" value="1"/>
</dbReference>
<dbReference type="Pfam" id="PF07596">
    <property type="entry name" value="SBP_bac_10"/>
    <property type="match status" value="1"/>
</dbReference>
<dbReference type="EMBL" id="CP037422">
    <property type="protein sequence ID" value="QDU11894.1"/>
    <property type="molecule type" value="Genomic_DNA"/>
</dbReference>
<dbReference type="Pfam" id="PF07963">
    <property type="entry name" value="N_methyl"/>
    <property type="match status" value="1"/>
</dbReference>
<proteinExistence type="predicted"/>
<dbReference type="InterPro" id="IPR027558">
    <property type="entry name" value="Pre_pil_HX9DG_C"/>
</dbReference>
<dbReference type="NCBIfam" id="TIGR02532">
    <property type="entry name" value="IV_pilin_GFxxxE"/>
    <property type="match status" value="1"/>
</dbReference>
<organism evidence="3 4">
    <name type="scientific">Gimesia aquarii</name>
    <dbReference type="NCBI Taxonomy" id="2527964"/>
    <lineage>
        <taxon>Bacteria</taxon>
        <taxon>Pseudomonadati</taxon>
        <taxon>Planctomycetota</taxon>
        <taxon>Planctomycetia</taxon>
        <taxon>Planctomycetales</taxon>
        <taxon>Planctomycetaceae</taxon>
        <taxon>Gimesia</taxon>
    </lineage>
</organism>
<gene>
    <name evidence="3" type="primary">xcpT_45</name>
    <name evidence="3" type="ORF">V202x_53190</name>
</gene>
<dbReference type="PROSITE" id="PS00409">
    <property type="entry name" value="PROKAR_NTER_METHYL"/>
    <property type="match status" value="1"/>
</dbReference>
<evidence type="ECO:0000256" key="1">
    <source>
        <dbReference type="SAM" id="Phobius"/>
    </source>
</evidence>
<keyword evidence="1" id="KW-0812">Transmembrane</keyword>
<keyword evidence="1" id="KW-1133">Transmembrane helix</keyword>
<dbReference type="InterPro" id="IPR045584">
    <property type="entry name" value="Pilin-like"/>
</dbReference>
<keyword evidence="4" id="KW-1185">Reference proteome</keyword>
<reference evidence="3 4" key="1">
    <citation type="submission" date="2019-03" db="EMBL/GenBank/DDBJ databases">
        <title>Deep-cultivation of Planctomycetes and their phenomic and genomic characterization uncovers novel biology.</title>
        <authorList>
            <person name="Wiegand S."/>
            <person name="Jogler M."/>
            <person name="Boedeker C."/>
            <person name="Pinto D."/>
            <person name="Vollmers J."/>
            <person name="Rivas-Marin E."/>
            <person name="Kohn T."/>
            <person name="Peeters S.H."/>
            <person name="Heuer A."/>
            <person name="Rast P."/>
            <person name="Oberbeckmann S."/>
            <person name="Bunk B."/>
            <person name="Jeske O."/>
            <person name="Meyerdierks A."/>
            <person name="Storesund J.E."/>
            <person name="Kallscheuer N."/>
            <person name="Luecker S."/>
            <person name="Lage O.M."/>
            <person name="Pohl T."/>
            <person name="Merkel B.J."/>
            <person name="Hornburger P."/>
            <person name="Mueller R.-W."/>
            <person name="Bruemmer F."/>
            <person name="Labrenz M."/>
            <person name="Spormann A.M."/>
            <person name="Op den Camp H."/>
            <person name="Overmann J."/>
            <person name="Amann R."/>
            <person name="Jetten M.S.M."/>
            <person name="Mascher T."/>
            <person name="Medema M.H."/>
            <person name="Devos D.P."/>
            <person name="Kaster A.-K."/>
            <person name="Ovreas L."/>
            <person name="Rohde M."/>
            <person name="Galperin M.Y."/>
            <person name="Jogler C."/>
        </authorList>
    </citation>
    <scope>NUCLEOTIDE SEQUENCE [LARGE SCALE GENOMIC DNA]</scope>
    <source>
        <strain evidence="3 4">V202</strain>
    </source>
</reference>
<dbReference type="PANTHER" id="PTHR30093:SF2">
    <property type="entry name" value="TYPE II SECRETION SYSTEM PROTEIN H"/>
    <property type="match status" value="1"/>
</dbReference>
<dbReference type="AlphaFoldDB" id="A0A517X311"/>
<dbReference type="Gene3D" id="3.30.700.10">
    <property type="entry name" value="Glycoprotein, Type 4 Pilin"/>
    <property type="match status" value="1"/>
</dbReference>
<feature type="domain" description="DUF1559" evidence="2">
    <location>
        <begin position="36"/>
        <end position="312"/>
    </location>
</feature>
<dbReference type="Proteomes" id="UP000318384">
    <property type="component" value="Chromosome"/>
</dbReference>
<dbReference type="NCBIfam" id="TIGR04294">
    <property type="entry name" value="pre_pil_HX9DG"/>
    <property type="match status" value="1"/>
</dbReference>
<evidence type="ECO:0000313" key="3">
    <source>
        <dbReference type="EMBL" id="QDU11894.1"/>
    </source>
</evidence>
<dbReference type="RefSeq" id="WP_145179667.1">
    <property type="nucleotide sequence ID" value="NZ_CP037422.1"/>
</dbReference>
<dbReference type="InterPro" id="IPR012902">
    <property type="entry name" value="N_methyl_site"/>
</dbReference>
<keyword evidence="1" id="KW-0472">Membrane</keyword>
<dbReference type="InterPro" id="IPR011453">
    <property type="entry name" value="DUF1559"/>
</dbReference>
<feature type="transmembrane region" description="Helical" evidence="1">
    <location>
        <begin position="12"/>
        <end position="35"/>
    </location>
</feature>
<dbReference type="OrthoDB" id="280382at2"/>
<protein>
    <submittedName>
        <fullName evidence="3">Type II secretion system protein G</fullName>
    </submittedName>
</protein>